<organism evidence="2">
    <name type="scientific">Cacopsylla melanoneura</name>
    <dbReference type="NCBI Taxonomy" id="428564"/>
    <lineage>
        <taxon>Eukaryota</taxon>
        <taxon>Metazoa</taxon>
        <taxon>Ecdysozoa</taxon>
        <taxon>Arthropoda</taxon>
        <taxon>Hexapoda</taxon>
        <taxon>Insecta</taxon>
        <taxon>Pterygota</taxon>
        <taxon>Neoptera</taxon>
        <taxon>Paraneoptera</taxon>
        <taxon>Hemiptera</taxon>
        <taxon>Sternorrhyncha</taxon>
        <taxon>Psylloidea</taxon>
        <taxon>Psyllidae</taxon>
        <taxon>Psyllinae</taxon>
        <taxon>Cacopsylla</taxon>
    </lineage>
</organism>
<sequence>MYVIIKIIFSIAMYVFYVFIIINITFSCNKMFQIFFRFSVLYVFNVLFQVSLNLILNYFIYCFFILTSCLLCMSNIKSVCIDINSTNITFEYFQSISFTV</sequence>
<proteinExistence type="predicted"/>
<dbReference type="PROSITE" id="PS51257">
    <property type="entry name" value="PROKAR_LIPOPROTEIN"/>
    <property type="match status" value="1"/>
</dbReference>
<name>A0A8D8LXR1_9HEMI</name>
<keyword evidence="1" id="KW-0812">Transmembrane</keyword>
<keyword evidence="1" id="KW-1133">Transmembrane helix</keyword>
<evidence type="ECO:0000313" key="2">
    <source>
        <dbReference type="EMBL" id="CAG6618304.1"/>
    </source>
</evidence>
<keyword evidence="1" id="KW-0472">Membrane</keyword>
<feature type="transmembrane region" description="Helical" evidence="1">
    <location>
        <begin position="6"/>
        <end position="27"/>
    </location>
</feature>
<accession>A0A8D8LXR1</accession>
<evidence type="ECO:0000256" key="1">
    <source>
        <dbReference type="SAM" id="Phobius"/>
    </source>
</evidence>
<dbReference type="AlphaFoldDB" id="A0A8D8LXR1"/>
<protein>
    <submittedName>
        <fullName evidence="2">Uncharacterized protein</fullName>
    </submittedName>
</protein>
<dbReference type="EMBL" id="HBUF01041751">
    <property type="protein sequence ID" value="CAG6618304.1"/>
    <property type="molecule type" value="Transcribed_RNA"/>
</dbReference>
<reference evidence="2" key="1">
    <citation type="submission" date="2021-05" db="EMBL/GenBank/DDBJ databases">
        <authorList>
            <person name="Alioto T."/>
            <person name="Alioto T."/>
            <person name="Gomez Garrido J."/>
        </authorList>
    </citation>
    <scope>NUCLEOTIDE SEQUENCE</scope>
</reference>